<dbReference type="STRING" id="546364.SAMN04489730_0952"/>
<proteinExistence type="predicted"/>
<dbReference type="AlphaFoldDB" id="A0A1K1PSM5"/>
<dbReference type="Proteomes" id="UP000182740">
    <property type="component" value="Unassembled WGS sequence"/>
</dbReference>
<gene>
    <name evidence="1" type="ORF">SAMN04489730_0952</name>
</gene>
<keyword evidence="2" id="KW-1185">Reference proteome</keyword>
<accession>A0A1K1PSM5</accession>
<dbReference type="Gene3D" id="3.60.40.10">
    <property type="entry name" value="PPM-type phosphatase domain"/>
    <property type="match status" value="1"/>
</dbReference>
<protein>
    <submittedName>
        <fullName evidence="1">Protein phosphatase 2C</fullName>
    </submittedName>
</protein>
<sequence>MRVATAQWPPSAESQDRVLVTDSSVVVLDGASAFAPVDVPTDRYVDKLAAAIGMNVEHADVSLDVAVAEAIRETAKELQLSAGNSPSSTVSVLRVRPDVIDLYSLGDSAIYYGSDDGPVNVMIDRRLAQLGIPEHEIYRERMAAGCGYDERHRELLARLQQKQRERRNCAGGYWIAEASPDAAYRGYLSSLPRDFLTWAVLATDGAYGPMLHLGLADWPRLAHESGPELERVLEGCARWERDEDPDGRMLPRAKVSDDKTLVAVELDGG</sequence>
<organism evidence="1 2">
    <name type="scientific">Amycolatopsis australiensis</name>
    <dbReference type="NCBI Taxonomy" id="546364"/>
    <lineage>
        <taxon>Bacteria</taxon>
        <taxon>Bacillati</taxon>
        <taxon>Actinomycetota</taxon>
        <taxon>Actinomycetes</taxon>
        <taxon>Pseudonocardiales</taxon>
        <taxon>Pseudonocardiaceae</taxon>
        <taxon>Amycolatopsis</taxon>
    </lineage>
</organism>
<dbReference type="OrthoDB" id="3190646at2"/>
<dbReference type="InterPro" id="IPR036457">
    <property type="entry name" value="PPM-type-like_dom_sf"/>
</dbReference>
<name>A0A1K1PSM5_9PSEU</name>
<evidence type="ECO:0000313" key="1">
    <source>
        <dbReference type="EMBL" id="SFW50469.1"/>
    </source>
</evidence>
<reference evidence="2" key="1">
    <citation type="submission" date="2016-11" db="EMBL/GenBank/DDBJ databases">
        <authorList>
            <person name="Varghese N."/>
            <person name="Submissions S."/>
        </authorList>
    </citation>
    <scope>NUCLEOTIDE SEQUENCE [LARGE SCALE GENOMIC DNA]</scope>
    <source>
        <strain evidence="2">DSM 44671</strain>
    </source>
</reference>
<dbReference type="EMBL" id="FPJG01000006">
    <property type="protein sequence ID" value="SFW50469.1"/>
    <property type="molecule type" value="Genomic_DNA"/>
</dbReference>
<evidence type="ECO:0000313" key="2">
    <source>
        <dbReference type="Proteomes" id="UP000182740"/>
    </source>
</evidence>
<dbReference type="SUPFAM" id="SSF81606">
    <property type="entry name" value="PP2C-like"/>
    <property type="match status" value="1"/>
</dbReference>